<dbReference type="AlphaFoldDB" id="A0A7S0R1Q3"/>
<dbReference type="Gene3D" id="1.10.390.10">
    <property type="entry name" value="Neutral Protease Domain 2"/>
    <property type="match status" value="1"/>
</dbReference>
<dbReference type="GO" id="GO:0004301">
    <property type="term" value="F:epoxide hydrolase activity"/>
    <property type="evidence" value="ECO:0007669"/>
    <property type="project" value="UniProtKB-EC"/>
</dbReference>
<dbReference type="SUPFAM" id="SSF63737">
    <property type="entry name" value="Leukotriene A4 hydrolase N-terminal domain"/>
    <property type="match status" value="1"/>
</dbReference>
<feature type="binding site" evidence="16">
    <location>
        <begin position="353"/>
        <end position="358"/>
    </location>
    <ligand>
        <name>a peptide</name>
        <dbReference type="ChEBI" id="CHEBI:60466"/>
    </ligand>
</feature>
<feature type="active site" description="Proton donor" evidence="15">
    <location>
        <position position="471"/>
    </location>
</feature>
<dbReference type="Gene3D" id="1.25.40.320">
    <property type="entry name" value="Peptidase M1, leukotriene A4 hydrolase/aminopeptidase C-terminal domain"/>
    <property type="match status" value="1"/>
</dbReference>
<evidence type="ECO:0000256" key="13">
    <source>
        <dbReference type="ARBA" id="ARBA00031416"/>
    </source>
</evidence>
<dbReference type="EC" id="3.3.2.10" evidence="5"/>
<dbReference type="Pfam" id="PF09127">
    <property type="entry name" value="Leuk-A4-hydro_C"/>
    <property type="match status" value="1"/>
</dbReference>
<evidence type="ECO:0000256" key="10">
    <source>
        <dbReference type="ARBA" id="ARBA00022833"/>
    </source>
</evidence>
<dbReference type="PANTHER" id="PTHR45726:SF3">
    <property type="entry name" value="LEUKOTRIENE A-4 HYDROLASE"/>
    <property type="match status" value="1"/>
</dbReference>
<dbReference type="SUPFAM" id="SSF48371">
    <property type="entry name" value="ARM repeat"/>
    <property type="match status" value="1"/>
</dbReference>
<evidence type="ECO:0000256" key="8">
    <source>
        <dbReference type="ARBA" id="ARBA00022723"/>
    </source>
</evidence>
<dbReference type="Pfam" id="PF01433">
    <property type="entry name" value="Peptidase_M1"/>
    <property type="match status" value="1"/>
</dbReference>
<dbReference type="InterPro" id="IPR015211">
    <property type="entry name" value="Peptidase_M1_C"/>
</dbReference>
<feature type="binding site" evidence="16">
    <location>
        <begin position="210"/>
        <end position="212"/>
    </location>
    <ligand>
        <name>a peptide</name>
        <dbReference type="ChEBI" id="CHEBI:60466"/>
    </ligand>
</feature>
<keyword evidence="10 17" id="KW-0862">Zinc</keyword>
<dbReference type="InterPro" id="IPR034015">
    <property type="entry name" value="M1_LTA4H"/>
</dbReference>
<dbReference type="InterPro" id="IPR038502">
    <property type="entry name" value="M1_LTA-4_hydro/amino_C_sf"/>
</dbReference>
<dbReference type="EMBL" id="HBFB01001707">
    <property type="protein sequence ID" value="CAD8664174.1"/>
    <property type="molecule type" value="Transcribed_RNA"/>
</dbReference>
<evidence type="ECO:0000313" key="19">
    <source>
        <dbReference type="EMBL" id="CAD8664174.1"/>
    </source>
</evidence>
<keyword evidence="11" id="KW-0482">Metalloprotease</keyword>
<dbReference type="InterPro" id="IPR042097">
    <property type="entry name" value="Aminopeptidase_N-like_N_sf"/>
</dbReference>
<evidence type="ECO:0000256" key="15">
    <source>
        <dbReference type="PIRSR" id="PIRSR634015-1"/>
    </source>
</evidence>
<dbReference type="FunFam" id="3.30.2010.30:FF:000001">
    <property type="entry name" value="Leukotriene A(4) hydrolase"/>
    <property type="match status" value="1"/>
</dbReference>
<evidence type="ECO:0000259" key="18">
    <source>
        <dbReference type="SMART" id="SM01263"/>
    </source>
</evidence>
<evidence type="ECO:0000256" key="11">
    <source>
        <dbReference type="ARBA" id="ARBA00023049"/>
    </source>
</evidence>
<evidence type="ECO:0000256" key="14">
    <source>
        <dbReference type="ARBA" id="ARBA00071930"/>
    </source>
</evidence>
<dbReference type="CDD" id="cd09599">
    <property type="entry name" value="M1_LTA4H"/>
    <property type="match status" value="1"/>
</dbReference>
<keyword evidence="7" id="KW-0645">Protease</keyword>
<dbReference type="SMART" id="SM01263">
    <property type="entry name" value="Leuk-A4-hydro_C"/>
    <property type="match status" value="1"/>
</dbReference>
<feature type="domain" description="Peptidase M1 leukotriene A4 hydrolase/aminopeptidase C-terminal" evidence="18">
    <location>
        <begin position="550"/>
        <end position="702"/>
    </location>
</feature>
<keyword evidence="6" id="KW-0963">Cytoplasm</keyword>
<accession>A0A7S0R1Q3</accession>
<dbReference type="FunFam" id="1.10.390.10:FF:000003">
    <property type="entry name" value="Leukotriene A(4) hydrolase"/>
    <property type="match status" value="1"/>
</dbReference>
<dbReference type="InterPro" id="IPR045357">
    <property type="entry name" value="Aminopeptidase_N-like_N"/>
</dbReference>
<comment type="catalytic activity">
    <reaction evidence="1">
        <text>an epoxide + H2O = an ethanediol</text>
        <dbReference type="Rhea" id="RHEA:19037"/>
        <dbReference type="ChEBI" id="CHEBI:15377"/>
        <dbReference type="ChEBI" id="CHEBI:32955"/>
        <dbReference type="ChEBI" id="CHEBI:140594"/>
        <dbReference type="EC" id="3.3.2.10"/>
    </reaction>
</comment>
<dbReference type="GO" id="GO:0005829">
    <property type="term" value="C:cytosol"/>
    <property type="evidence" value="ECO:0007669"/>
    <property type="project" value="TreeGrafter"/>
</dbReference>
<dbReference type="Gene3D" id="3.30.2010.30">
    <property type="match status" value="1"/>
</dbReference>
<dbReference type="Pfam" id="PF17900">
    <property type="entry name" value="Peptidase_M1_N"/>
    <property type="match status" value="1"/>
</dbReference>
<dbReference type="GO" id="GO:0008237">
    <property type="term" value="F:metallopeptidase activity"/>
    <property type="evidence" value="ECO:0007669"/>
    <property type="project" value="UniProtKB-KW"/>
</dbReference>
<gene>
    <name evidence="19" type="ORF">CLEI1391_LOCUS869</name>
</gene>
<reference evidence="19" key="1">
    <citation type="submission" date="2021-01" db="EMBL/GenBank/DDBJ databases">
        <authorList>
            <person name="Corre E."/>
            <person name="Pelletier E."/>
            <person name="Niang G."/>
            <person name="Scheremetjew M."/>
            <person name="Finn R."/>
            <person name="Kale V."/>
            <person name="Holt S."/>
            <person name="Cochrane G."/>
            <person name="Meng A."/>
            <person name="Brown T."/>
            <person name="Cohen L."/>
        </authorList>
    </citation>
    <scope>NUCLEOTIDE SEQUENCE</scope>
    <source>
        <strain evidence="19">SAG 11-49</strain>
    </source>
</reference>
<evidence type="ECO:0000256" key="4">
    <source>
        <dbReference type="ARBA" id="ARBA00010136"/>
    </source>
</evidence>
<keyword evidence="8 17" id="KW-0479">Metal-binding</keyword>
<evidence type="ECO:0000256" key="5">
    <source>
        <dbReference type="ARBA" id="ARBA00013006"/>
    </source>
</evidence>
<evidence type="ECO:0000256" key="1">
    <source>
        <dbReference type="ARBA" id="ARBA00001268"/>
    </source>
</evidence>
<feature type="active site" description="Proton acceptor" evidence="15">
    <location>
        <position position="383"/>
    </location>
</feature>
<keyword evidence="9" id="KW-0378">Hydrolase</keyword>
<comment type="function">
    <text evidence="2">Aminopeptidase that preferentially cleaves di- and tripeptides. Also has low epoxide hydrolase activity (in vitro). Can hydrolyze the epoxide leukotriene LTA(4) but it forms preferentially 5,6-dihydroxy-7,9,11,14-eicosatetraenoic acid rather than the cytokine leukotriene B(4) as the product compared to the homologous mammalian enzyme (in vitro).</text>
</comment>
<dbReference type="InterPro" id="IPR014782">
    <property type="entry name" value="Peptidase_M1_dom"/>
</dbReference>
<evidence type="ECO:0000256" key="12">
    <source>
        <dbReference type="ARBA" id="ARBA00030177"/>
    </source>
</evidence>
<protein>
    <recommendedName>
        <fullName evidence="14">Leucine aminopeptidase</fullName>
        <ecNumber evidence="5">3.3.2.10</ecNumber>
    </recommendedName>
    <alternativeName>
        <fullName evidence="12">Epoxide hydrolase</fullName>
    </alternativeName>
    <alternativeName>
        <fullName evidence="13">Leukotriene A-4 hydrolase homolog</fullName>
    </alternativeName>
</protein>
<dbReference type="InterPro" id="IPR001930">
    <property type="entry name" value="Peptidase_M1"/>
</dbReference>
<evidence type="ECO:0000256" key="7">
    <source>
        <dbReference type="ARBA" id="ARBA00022670"/>
    </source>
</evidence>
<evidence type="ECO:0000256" key="6">
    <source>
        <dbReference type="ARBA" id="ARBA00022490"/>
    </source>
</evidence>
<comment type="similarity">
    <text evidence="4">Belongs to the peptidase M1 family.</text>
</comment>
<name>A0A7S0R1Q3_9CHLO</name>
<dbReference type="InterPro" id="IPR049980">
    <property type="entry name" value="LTA4H_cat"/>
</dbReference>
<sequence>MLLRRAIAPLTRCSSACIWSSRGFSVARPAVGIVSQAQHQPHNPTPAGASRLIAARASPRASNIVVNKPMAPDHSSLSNFRDLRVTHSDFELDVNFDSKTIEGYVVLDALVEGEGVSELVLDTSTGLTIHAAHLLAGPGAPTPLSLAWGEEHKVLGKPLRLALPAGGQAPAVGSRVKVGVRFTTGPTSSAVQWLAPAQTAGGTHPYLFTQCQAIHARALLPCQDSPGAKMSYAARVRVPAPLTALMSAVADEAAQDQGQALEHLADVKPPGPTRTFAFTQKVPIPPYLLALAVGDLAARDLSPRSRVWSEPCMVEAGAYEFADTAKFLDAGEAIAGEYVWGRYDLLLLPPSFPYGGMENPCLTFVTPTLLAGDRSLTNVVAHEIAHSWTGNLVTNATWEHFWCNEGFTVLLERKILGRLHGPQTFQFHAANGAVALEDDVKRIGATHPHTRLVPDLTGGVDPDDVFSKVPYEKGFYLLYHLQELVGGEEKFDPFLRAYLTLFKFKTVTSDGFKEFFLTHFKDVDAVKSIDWEAWFYQPGMPPVTNAYDTTLGTQALDLAKRWHTCDVMGIGSDGPEGASPSDVAGWSSEQMVAFLDKLGQYRALQPLHARVTGALASLYGLYSSKNTEIRAAFYKLAIAAEDPAVLPHAADLLKSQGRMKFLRPLYRALYKSKMGKQLALDTFTANRASYHPIAQKMVAADLGL</sequence>
<evidence type="ECO:0000256" key="2">
    <source>
        <dbReference type="ARBA" id="ARBA00002142"/>
    </source>
</evidence>
<dbReference type="GO" id="GO:0006508">
    <property type="term" value="P:proteolysis"/>
    <property type="evidence" value="ECO:0007669"/>
    <property type="project" value="UniProtKB-KW"/>
</dbReference>
<evidence type="ECO:0000256" key="17">
    <source>
        <dbReference type="PIRSR" id="PIRSR634015-3"/>
    </source>
</evidence>
<feature type="binding site" evidence="17">
    <location>
        <position position="405"/>
    </location>
    <ligand>
        <name>Zn(2+)</name>
        <dbReference type="ChEBI" id="CHEBI:29105"/>
        <note>catalytic</note>
    </ligand>
</feature>
<organism evidence="19">
    <name type="scientific">Chlamydomonas leiostraca</name>
    <dbReference type="NCBI Taxonomy" id="1034604"/>
    <lineage>
        <taxon>Eukaryota</taxon>
        <taxon>Viridiplantae</taxon>
        <taxon>Chlorophyta</taxon>
        <taxon>core chlorophytes</taxon>
        <taxon>Chlorophyceae</taxon>
        <taxon>CS clade</taxon>
        <taxon>Chlamydomonadales</taxon>
        <taxon>Chlamydomonadaceae</taxon>
        <taxon>Chlamydomonas</taxon>
    </lineage>
</organism>
<evidence type="ECO:0000256" key="3">
    <source>
        <dbReference type="ARBA" id="ARBA00004496"/>
    </source>
</evidence>
<comment type="cofactor">
    <cofactor evidence="17">
        <name>Zn(2+)</name>
        <dbReference type="ChEBI" id="CHEBI:29105"/>
    </cofactor>
    <text evidence="17">Binds 1 zinc ion per subunit.</text>
</comment>
<dbReference type="PANTHER" id="PTHR45726">
    <property type="entry name" value="LEUKOTRIENE A-4 HYDROLASE"/>
    <property type="match status" value="1"/>
</dbReference>
<proteinExistence type="inferred from homology"/>
<evidence type="ECO:0000256" key="16">
    <source>
        <dbReference type="PIRSR" id="PIRSR634015-2"/>
    </source>
</evidence>
<evidence type="ECO:0000256" key="9">
    <source>
        <dbReference type="ARBA" id="ARBA00022801"/>
    </source>
</evidence>
<dbReference type="InterPro" id="IPR016024">
    <property type="entry name" value="ARM-type_fold"/>
</dbReference>
<comment type="subcellular location">
    <subcellularLocation>
        <location evidence="3">Cytoplasm</location>
    </subcellularLocation>
</comment>
<dbReference type="PRINTS" id="PR00756">
    <property type="entry name" value="ALADIPTASE"/>
</dbReference>
<dbReference type="SUPFAM" id="SSF55486">
    <property type="entry name" value="Metalloproteases ('zincins'), catalytic domain"/>
    <property type="match status" value="1"/>
</dbReference>
<feature type="binding site" evidence="17">
    <location>
        <position position="386"/>
    </location>
    <ligand>
        <name>Zn(2+)</name>
        <dbReference type="ChEBI" id="CHEBI:29105"/>
        <note>catalytic</note>
    </ligand>
</feature>
<feature type="binding site" evidence="17">
    <location>
        <position position="382"/>
    </location>
    <ligand>
        <name>Zn(2+)</name>
        <dbReference type="ChEBI" id="CHEBI:29105"/>
        <note>catalytic</note>
    </ligand>
</feature>
<dbReference type="GO" id="GO:0008270">
    <property type="term" value="F:zinc ion binding"/>
    <property type="evidence" value="ECO:0007669"/>
    <property type="project" value="InterPro"/>
</dbReference>
<dbReference type="InterPro" id="IPR027268">
    <property type="entry name" value="Peptidase_M4/M1_CTD_sf"/>
</dbReference>
<dbReference type="Gene3D" id="2.60.40.1730">
    <property type="entry name" value="tricorn interacting facor f3 domain"/>
    <property type="match status" value="1"/>
</dbReference>
<feature type="binding site" evidence="16">
    <location>
        <begin position="658"/>
        <end position="660"/>
    </location>
    <ligand>
        <name>a peptide</name>
        <dbReference type="ChEBI" id="CHEBI:60466"/>
    </ligand>
</feature>